<comment type="caution">
    <text evidence="2">The sequence shown here is derived from an EMBL/GenBank/DDBJ whole genome shotgun (WGS) entry which is preliminary data.</text>
</comment>
<evidence type="ECO:0000259" key="1">
    <source>
        <dbReference type="Pfam" id="PF13579"/>
    </source>
</evidence>
<accession>A0A9D2KRP9</accession>
<dbReference type="PANTHER" id="PTHR12526">
    <property type="entry name" value="GLYCOSYLTRANSFERASE"/>
    <property type="match status" value="1"/>
</dbReference>
<gene>
    <name evidence="2" type="ORF">H9784_09595</name>
</gene>
<dbReference type="CDD" id="cd03808">
    <property type="entry name" value="GT4_CapM-like"/>
    <property type="match status" value="1"/>
</dbReference>
<protein>
    <submittedName>
        <fullName evidence="2">Glycosyltransferase family 4 protein</fullName>
    </submittedName>
</protein>
<evidence type="ECO:0000313" key="3">
    <source>
        <dbReference type="Proteomes" id="UP000823821"/>
    </source>
</evidence>
<feature type="domain" description="Glycosyltransferase subfamily 4-like N-terminal" evidence="1">
    <location>
        <begin position="18"/>
        <end position="186"/>
    </location>
</feature>
<dbReference type="SUPFAM" id="SSF53756">
    <property type="entry name" value="UDP-Glycosyltransferase/glycogen phosphorylase"/>
    <property type="match status" value="1"/>
</dbReference>
<proteinExistence type="predicted"/>
<dbReference type="InterPro" id="IPR028098">
    <property type="entry name" value="Glyco_trans_4-like_N"/>
</dbReference>
<dbReference type="GO" id="GO:0016757">
    <property type="term" value="F:glycosyltransferase activity"/>
    <property type="evidence" value="ECO:0007669"/>
    <property type="project" value="TreeGrafter"/>
</dbReference>
<dbReference type="PANTHER" id="PTHR12526:SF638">
    <property type="entry name" value="SPORE COAT PROTEIN SA"/>
    <property type="match status" value="1"/>
</dbReference>
<evidence type="ECO:0000313" key="2">
    <source>
        <dbReference type="EMBL" id="HJA79799.1"/>
    </source>
</evidence>
<sequence length="406" mass="44165">MKIIVLGNQAKSVANFWSVLMRRMRGAGHEVICMVPAGDVATEGRLAALGAAPADAPGFPQAPALRIINYPLDRKGLNPLWDAATFASLCKTFLLEKPDLLFASTIKPVIYGCMAAKLTGVKHVYATITGLGYAFEADSRFKRCVNRLGVALYRQALRHVEGVFFQNRDDVAIFRESGILGPQARVLMARGTGVDTRRFAEAPLPPLPAGDTPPEQRRIVFLLVGRLLEAKGLREYAAAARLLKRKYPAAEFRLLGPAEQGLGSVSERLVRQWEGRNGIVYLGQAADVRPQVAEAHVLVLPSWREGTPTAIMEGMSMGRPAVVTDVPGCREVVTEGVNGKLCALRDAESLAAAMEHFILQPQDIAVMGQAGRRLACEEFDATVVARRILSDMRVAQPSAQLDESER</sequence>
<dbReference type="Pfam" id="PF13692">
    <property type="entry name" value="Glyco_trans_1_4"/>
    <property type="match status" value="1"/>
</dbReference>
<dbReference type="Gene3D" id="3.40.50.2000">
    <property type="entry name" value="Glycogen Phosphorylase B"/>
    <property type="match status" value="2"/>
</dbReference>
<reference evidence="2" key="2">
    <citation type="submission" date="2021-04" db="EMBL/GenBank/DDBJ databases">
        <authorList>
            <person name="Gilroy R."/>
        </authorList>
    </citation>
    <scope>NUCLEOTIDE SEQUENCE</scope>
    <source>
        <strain evidence="2">5032</strain>
    </source>
</reference>
<dbReference type="Pfam" id="PF13579">
    <property type="entry name" value="Glyco_trans_4_4"/>
    <property type="match status" value="1"/>
</dbReference>
<dbReference type="Proteomes" id="UP000823821">
    <property type="component" value="Unassembled WGS sequence"/>
</dbReference>
<name>A0A9D2KRP9_9BACT</name>
<dbReference type="AlphaFoldDB" id="A0A9D2KRP9"/>
<reference evidence="2" key="1">
    <citation type="journal article" date="2021" name="PeerJ">
        <title>Extensive microbial diversity within the chicken gut microbiome revealed by metagenomics and culture.</title>
        <authorList>
            <person name="Gilroy R."/>
            <person name="Ravi A."/>
            <person name="Getino M."/>
            <person name="Pursley I."/>
            <person name="Horton D.L."/>
            <person name="Alikhan N.F."/>
            <person name="Baker D."/>
            <person name="Gharbi K."/>
            <person name="Hall N."/>
            <person name="Watson M."/>
            <person name="Adriaenssens E.M."/>
            <person name="Foster-Nyarko E."/>
            <person name="Jarju S."/>
            <person name="Secka A."/>
            <person name="Antonio M."/>
            <person name="Oren A."/>
            <person name="Chaudhuri R.R."/>
            <person name="La Ragione R."/>
            <person name="Hildebrand F."/>
            <person name="Pallen M.J."/>
        </authorList>
    </citation>
    <scope>NUCLEOTIDE SEQUENCE</scope>
    <source>
        <strain evidence="2">5032</strain>
    </source>
</reference>
<dbReference type="EMBL" id="DWZD01000050">
    <property type="protein sequence ID" value="HJA79799.1"/>
    <property type="molecule type" value="Genomic_DNA"/>
</dbReference>
<organism evidence="2 3">
    <name type="scientific">Candidatus Desulfovibrio intestinavium</name>
    <dbReference type="NCBI Taxonomy" id="2838534"/>
    <lineage>
        <taxon>Bacteria</taxon>
        <taxon>Pseudomonadati</taxon>
        <taxon>Thermodesulfobacteriota</taxon>
        <taxon>Desulfovibrionia</taxon>
        <taxon>Desulfovibrionales</taxon>
        <taxon>Desulfovibrionaceae</taxon>
        <taxon>Desulfovibrio</taxon>
    </lineage>
</organism>